<dbReference type="Pfam" id="PF07550">
    <property type="entry name" value="Shr-like_HID"/>
    <property type="match status" value="4"/>
</dbReference>
<keyword evidence="1" id="KW-0732">Signal</keyword>
<name>A0A858BVH2_9FIRM</name>
<protein>
    <submittedName>
        <fullName evidence="3">DUF1533 domain-containing protein</fullName>
    </submittedName>
</protein>
<keyword evidence="4" id="KW-1185">Reference proteome</keyword>
<feature type="domain" description="Heme-binding protein Shr-like Hb-interacting" evidence="2">
    <location>
        <begin position="517"/>
        <end position="593"/>
    </location>
</feature>
<feature type="domain" description="Heme-binding protein Shr-like Hb-interacting" evidence="2">
    <location>
        <begin position="197"/>
        <end position="259"/>
    </location>
</feature>
<sequence>MKKLSSVFLSVLLSMVIMLQGTQTVLAAPFEVYGRIEMNSADYYLDTDIDEFGNARIFPEKTTFSASDAVSGATTLAERFTLRADQGQNAVYAYSPERAQGYRDWANKITRITYLSYDWSELIRYVPSDMGYTEQEDGLALNTKSLDPGIYTVRIYSEGSETFVLNLEIQSPALTISINDGAESVYTYAKTSFKLSNLGFNWKTPVYEVVLNGVKLSTEQYSFVFNLLTLSENVLTKEGENTLTVKCYGYKDASLTFTAKPGNIPASREVMAISAATSSSGGGDVDGVSGATGTVPAFLVFNFDLLANAQLLKEHNLETEASKGVLKWWDEARKEVVRGYGSMDLYDWERYVASQLSFEDYVASKPMRATAADGLFWDMWEVKNVLENGKLGDPYDFYEQIAAPHPVVSITRANWQSGLTLAFADIPEEDISVDAWRAAMANVPFDAHIMVGSTGLRASEYEWTAEGELFFPKETLANRIMEGDTLTIRSSGYKTIKQKITFANGTYTPEPAANTFYVGDDVVIKGIPADLSSPEVRINGGEALFNGAGYGSSKYFTLKDGQINLYHKNFNEVGTYSVQIKSSNYATQTVKVKLEDGAGKPGYQVGPIANVVFDSLLEGYGTGLEKNVTINNTGNQPLTNLKAILSGGVDSKFTLAALDTTLVAGAGANLSITPKTGLEKGTYTETVTISADNMTPVTFTVTQIVGEEETPVTPEPGDGRPVLPSGQYYIDEDVVITDFNQTEPVVVEINANILDKANYTYKAGTLTLKINTFSKAGKYTVNVYMAGMPFLKTEKSIQIVAAPGADAHKYDIGTIANITFDQLTEGYAAGEQENVTLTNTGNQPLTNLKAALSGGVNSHFTLGAVDTTLAVDAGTDLFITPKTGLEKGTYRETVTISADNMTSVTFTVTQVVKEADAPVTPEPQPERPDLSAGQYYIDEDVVITGFSGTGTVVKINGEGISKTIEDNKLFTSNSDGSLILKKGVFTKAGTYTVNLNLMGFSDCGTKTVIIVAAP</sequence>
<feature type="chain" id="PRO_5033056373" evidence="1">
    <location>
        <begin position="28"/>
        <end position="1014"/>
    </location>
</feature>
<evidence type="ECO:0000259" key="2">
    <source>
        <dbReference type="Pfam" id="PF07550"/>
    </source>
</evidence>
<dbReference type="Proteomes" id="UP000466848">
    <property type="component" value="Chromosome"/>
</dbReference>
<evidence type="ECO:0000256" key="1">
    <source>
        <dbReference type="SAM" id="SignalP"/>
    </source>
</evidence>
<reference evidence="3 4" key="1">
    <citation type="submission" date="2020-02" db="EMBL/GenBank/DDBJ databases">
        <authorList>
            <person name="Kim Y.B."/>
            <person name="Roh S.W."/>
        </authorList>
    </citation>
    <scope>NUCLEOTIDE SEQUENCE [LARGE SCALE GENOMIC DNA]</scope>
    <source>
        <strain evidence="3 4">DSM 103574</strain>
    </source>
</reference>
<evidence type="ECO:0000313" key="4">
    <source>
        <dbReference type="Proteomes" id="UP000466848"/>
    </source>
</evidence>
<dbReference type="EMBL" id="CP048649">
    <property type="protein sequence ID" value="QIB68764.1"/>
    <property type="molecule type" value="Genomic_DNA"/>
</dbReference>
<feature type="domain" description="Heme-binding protein Shr-like Hb-interacting" evidence="2">
    <location>
        <begin position="728"/>
        <end position="788"/>
    </location>
</feature>
<evidence type="ECO:0000313" key="3">
    <source>
        <dbReference type="EMBL" id="QIB68764.1"/>
    </source>
</evidence>
<dbReference type="InterPro" id="IPR011432">
    <property type="entry name" value="Shr-like_HID"/>
</dbReference>
<gene>
    <name evidence="3" type="ORF">Ami103574_05250</name>
</gene>
<dbReference type="KEGG" id="abut:Ami103574_05250"/>
<accession>A0A858BVH2</accession>
<proteinExistence type="predicted"/>
<dbReference type="RefSeq" id="WP_163065627.1">
    <property type="nucleotide sequence ID" value="NZ_CP048649.1"/>
</dbReference>
<feature type="signal peptide" evidence="1">
    <location>
        <begin position="1"/>
        <end position="27"/>
    </location>
</feature>
<dbReference type="AlphaFoldDB" id="A0A858BVH2"/>
<organism evidence="3 4">
    <name type="scientific">Aminipila butyrica</name>
    <dbReference type="NCBI Taxonomy" id="433296"/>
    <lineage>
        <taxon>Bacteria</taxon>
        <taxon>Bacillati</taxon>
        <taxon>Bacillota</taxon>
        <taxon>Clostridia</taxon>
        <taxon>Peptostreptococcales</taxon>
        <taxon>Anaerovoracaceae</taxon>
        <taxon>Aminipila</taxon>
    </lineage>
</organism>
<feature type="domain" description="Heme-binding protein Shr-like Hb-interacting" evidence="2">
    <location>
        <begin position="935"/>
        <end position="1003"/>
    </location>
</feature>